<dbReference type="PROSITE" id="PS51085">
    <property type="entry name" value="2FE2S_FER_2"/>
    <property type="match status" value="1"/>
</dbReference>
<dbReference type="InterPro" id="IPR012675">
    <property type="entry name" value="Beta-grasp_dom_sf"/>
</dbReference>
<comment type="caution">
    <text evidence="7">The sequence shown here is derived from an EMBL/GenBank/DDBJ whole genome shotgun (WGS) entry which is preliminary data.</text>
</comment>
<name>A0A2N5ZM32_MUIH1</name>
<dbReference type="Gene3D" id="1.10.150.120">
    <property type="entry name" value="[2Fe-2S]-binding domain"/>
    <property type="match status" value="1"/>
</dbReference>
<dbReference type="PANTHER" id="PTHR44379">
    <property type="entry name" value="OXIDOREDUCTASE WITH IRON-SULFUR SUBUNIT"/>
    <property type="match status" value="1"/>
</dbReference>
<gene>
    <name evidence="7" type="ORF">C0601_00845</name>
</gene>
<dbReference type="SUPFAM" id="SSF47741">
    <property type="entry name" value="CO dehydrogenase ISP C-domain like"/>
    <property type="match status" value="1"/>
</dbReference>
<evidence type="ECO:0000256" key="4">
    <source>
        <dbReference type="ARBA" id="ARBA00023004"/>
    </source>
</evidence>
<dbReference type="InterPro" id="IPR036884">
    <property type="entry name" value="2Fe-2S-bd_dom_sf"/>
</dbReference>
<keyword evidence="4" id="KW-0408">Iron</keyword>
<dbReference type="InterPro" id="IPR002888">
    <property type="entry name" value="2Fe-2S-bd"/>
</dbReference>
<dbReference type="GO" id="GO:0016491">
    <property type="term" value="F:oxidoreductase activity"/>
    <property type="evidence" value="ECO:0007669"/>
    <property type="project" value="UniProtKB-KW"/>
</dbReference>
<sequence>MKTITFTINGEKETRDVSESKTLLNFIREDLHLTGTKEGCGEGECGACTIILNGKAVHSCMMLAVEIDGCDVETVEVMSKDGNLDILQEKFIEHNAVQCGFCTPGMLMSARALLLSNPNPTVDEIKTALEGNICRCTGYKQIIEAVSDAAKGGKYE</sequence>
<dbReference type="Proteomes" id="UP000234857">
    <property type="component" value="Unassembled WGS sequence"/>
</dbReference>
<dbReference type="Pfam" id="PF00111">
    <property type="entry name" value="Fer2"/>
    <property type="match status" value="1"/>
</dbReference>
<keyword evidence="5" id="KW-0411">Iron-sulfur</keyword>
<dbReference type="Gene3D" id="3.10.20.30">
    <property type="match status" value="1"/>
</dbReference>
<evidence type="ECO:0000313" key="8">
    <source>
        <dbReference type="Proteomes" id="UP000234857"/>
    </source>
</evidence>
<reference evidence="7 8" key="1">
    <citation type="submission" date="2017-11" db="EMBL/GenBank/DDBJ databases">
        <title>Genome-resolved metagenomics identifies genetic mobility, metabolic interactions, and unexpected diversity in perchlorate-reducing communities.</title>
        <authorList>
            <person name="Barnum T.P."/>
            <person name="Figueroa I.A."/>
            <person name="Carlstrom C.I."/>
            <person name="Lucas L.N."/>
            <person name="Engelbrektson A.L."/>
            <person name="Coates J.D."/>
        </authorList>
    </citation>
    <scope>NUCLEOTIDE SEQUENCE [LARGE SCALE GENOMIC DNA]</scope>
    <source>
        <strain evidence="7">BM706</strain>
    </source>
</reference>
<evidence type="ECO:0000256" key="5">
    <source>
        <dbReference type="ARBA" id="ARBA00023014"/>
    </source>
</evidence>
<accession>A0A2N5ZM32</accession>
<dbReference type="Pfam" id="PF01799">
    <property type="entry name" value="Fer2_2"/>
    <property type="match status" value="1"/>
</dbReference>
<protein>
    <submittedName>
        <fullName evidence="7">(2Fe-2S)-binding protein</fullName>
    </submittedName>
</protein>
<keyword evidence="2" id="KW-0479">Metal-binding</keyword>
<dbReference type="GO" id="GO:0046872">
    <property type="term" value="F:metal ion binding"/>
    <property type="evidence" value="ECO:0007669"/>
    <property type="project" value="UniProtKB-KW"/>
</dbReference>
<dbReference type="SUPFAM" id="SSF54292">
    <property type="entry name" value="2Fe-2S ferredoxin-like"/>
    <property type="match status" value="1"/>
</dbReference>
<dbReference type="InterPro" id="IPR006058">
    <property type="entry name" value="2Fe2S_fd_BS"/>
</dbReference>
<dbReference type="InterPro" id="IPR036010">
    <property type="entry name" value="2Fe-2S_ferredoxin-like_sf"/>
</dbReference>
<keyword evidence="1" id="KW-0001">2Fe-2S</keyword>
<dbReference type="GO" id="GO:0051537">
    <property type="term" value="F:2 iron, 2 sulfur cluster binding"/>
    <property type="evidence" value="ECO:0007669"/>
    <property type="project" value="UniProtKB-KW"/>
</dbReference>
<dbReference type="FunFam" id="3.10.20.30:FF:000020">
    <property type="entry name" value="Xanthine dehydrogenase iron-sulfur subunit"/>
    <property type="match status" value="1"/>
</dbReference>
<organism evidence="7 8">
    <name type="scientific">Muiribacterium halophilum</name>
    <dbReference type="NCBI Taxonomy" id="2053465"/>
    <lineage>
        <taxon>Bacteria</taxon>
        <taxon>Candidatus Muiribacteriota</taxon>
        <taxon>Candidatus Muiribacteriia</taxon>
        <taxon>Candidatus Muiribacteriales</taxon>
        <taxon>Candidatus Muiribacteriaceae</taxon>
        <taxon>Candidatus Muiribacterium</taxon>
    </lineage>
</organism>
<dbReference type="FunFam" id="1.10.150.120:FF:000003">
    <property type="entry name" value="Carbon monoxide dehydrogenase, small subunit"/>
    <property type="match status" value="1"/>
</dbReference>
<dbReference type="InterPro" id="IPR001041">
    <property type="entry name" value="2Fe-2S_ferredoxin-type"/>
</dbReference>
<dbReference type="InterPro" id="IPR051452">
    <property type="entry name" value="Diverse_Oxidoreductases"/>
</dbReference>
<proteinExistence type="predicted"/>
<evidence type="ECO:0000256" key="2">
    <source>
        <dbReference type="ARBA" id="ARBA00022723"/>
    </source>
</evidence>
<keyword evidence="3" id="KW-0560">Oxidoreductase</keyword>
<dbReference type="PROSITE" id="PS00197">
    <property type="entry name" value="2FE2S_FER_1"/>
    <property type="match status" value="1"/>
</dbReference>
<evidence type="ECO:0000259" key="6">
    <source>
        <dbReference type="PROSITE" id="PS51085"/>
    </source>
</evidence>
<evidence type="ECO:0000313" key="7">
    <source>
        <dbReference type="EMBL" id="PLX19744.1"/>
    </source>
</evidence>
<dbReference type="PANTHER" id="PTHR44379:SF5">
    <property type="entry name" value="OXIDOREDUCTASE WITH IRON-SULFUR SUBUNIT"/>
    <property type="match status" value="1"/>
</dbReference>
<dbReference type="AlphaFoldDB" id="A0A2N5ZM32"/>
<evidence type="ECO:0000256" key="1">
    <source>
        <dbReference type="ARBA" id="ARBA00022714"/>
    </source>
</evidence>
<dbReference type="EMBL" id="PKTG01000019">
    <property type="protein sequence ID" value="PLX19744.1"/>
    <property type="molecule type" value="Genomic_DNA"/>
</dbReference>
<evidence type="ECO:0000256" key="3">
    <source>
        <dbReference type="ARBA" id="ARBA00023002"/>
    </source>
</evidence>
<feature type="domain" description="2Fe-2S ferredoxin-type" evidence="6">
    <location>
        <begin position="2"/>
        <end position="78"/>
    </location>
</feature>